<gene>
    <name evidence="5" type="primary">lsrB_1</name>
    <name evidence="5" type="ORF">DSM106044_00164</name>
</gene>
<dbReference type="PANTHER" id="PTHR30036">
    <property type="entry name" value="D-XYLOSE-BINDING PERIPLASMIC PROTEIN"/>
    <property type="match status" value="1"/>
</dbReference>
<evidence type="ECO:0000313" key="6">
    <source>
        <dbReference type="Proteomes" id="UP000306509"/>
    </source>
</evidence>
<dbReference type="EMBL" id="QGQD01000004">
    <property type="protein sequence ID" value="TLD02935.1"/>
    <property type="molecule type" value="Genomic_DNA"/>
</dbReference>
<feature type="domain" description="Periplasmic binding protein" evidence="4">
    <location>
        <begin position="64"/>
        <end position="345"/>
    </location>
</feature>
<dbReference type="PROSITE" id="PS51257">
    <property type="entry name" value="PROKAR_LIPOPROTEIN"/>
    <property type="match status" value="1"/>
</dbReference>
<dbReference type="RefSeq" id="WP_027295432.1">
    <property type="nucleotide sequence ID" value="NZ_JBHTNY010000015.1"/>
</dbReference>
<dbReference type="GO" id="GO:0030246">
    <property type="term" value="F:carbohydrate binding"/>
    <property type="evidence" value="ECO:0007669"/>
    <property type="project" value="TreeGrafter"/>
</dbReference>
<evidence type="ECO:0000256" key="3">
    <source>
        <dbReference type="SAM" id="SignalP"/>
    </source>
</evidence>
<organism evidence="5 6">
    <name type="scientific">Robinsoniella peoriensis</name>
    <dbReference type="NCBI Taxonomy" id="180332"/>
    <lineage>
        <taxon>Bacteria</taxon>
        <taxon>Bacillati</taxon>
        <taxon>Bacillota</taxon>
        <taxon>Clostridia</taxon>
        <taxon>Lachnospirales</taxon>
        <taxon>Lachnospiraceae</taxon>
        <taxon>Robinsoniella</taxon>
    </lineage>
</organism>
<accession>A0A4U8QCT3</accession>
<comment type="caution">
    <text evidence="5">The sequence shown here is derived from an EMBL/GenBank/DDBJ whole genome shotgun (WGS) entry which is preliminary data.</text>
</comment>
<dbReference type="InterPro" id="IPR050555">
    <property type="entry name" value="Bact_Solute-Bind_Prot2"/>
</dbReference>
<reference evidence="5 6" key="1">
    <citation type="journal article" date="2019" name="Anaerobe">
        <title>Detection of Robinsoniella peoriensis in multiple bone samples of a trauma patient.</title>
        <authorList>
            <person name="Schrottner P."/>
            <person name="Hartwich K."/>
            <person name="Bunk B."/>
            <person name="Schober I."/>
            <person name="Helbig S."/>
            <person name="Rudolph W.W."/>
            <person name="Gunzer F."/>
        </authorList>
    </citation>
    <scope>NUCLEOTIDE SEQUENCE [LARGE SCALE GENOMIC DNA]</scope>
    <source>
        <strain evidence="5 6">DSM 106044</strain>
    </source>
</reference>
<feature type="signal peptide" evidence="3">
    <location>
        <begin position="1"/>
        <end position="22"/>
    </location>
</feature>
<dbReference type="STRING" id="180332.GCA_000797495_02187"/>
<dbReference type="InterPro" id="IPR028082">
    <property type="entry name" value="Peripla_BP_I"/>
</dbReference>
<feature type="region of interest" description="Disordered" evidence="2">
    <location>
        <begin position="28"/>
        <end position="57"/>
    </location>
</feature>
<evidence type="ECO:0000256" key="2">
    <source>
        <dbReference type="SAM" id="MobiDB-lite"/>
    </source>
</evidence>
<dbReference type="PANTHER" id="PTHR30036:SF8">
    <property type="entry name" value="ABC-TYPE SUGAR TRANSPORT SYSTEM PERIPLASMIC COMPONENT-LIKE PROTEIN"/>
    <property type="match status" value="1"/>
</dbReference>
<feature type="chain" id="PRO_5038929987" evidence="3">
    <location>
        <begin position="23"/>
        <end position="403"/>
    </location>
</feature>
<name>A0A4U8QCT3_9FIRM</name>
<protein>
    <submittedName>
        <fullName evidence="5">Autoinducer 2-binding protein LsrB</fullName>
    </submittedName>
</protein>
<proteinExistence type="predicted"/>
<evidence type="ECO:0000313" key="5">
    <source>
        <dbReference type="EMBL" id="TLD02935.1"/>
    </source>
</evidence>
<dbReference type="Pfam" id="PF13407">
    <property type="entry name" value="Peripla_BP_4"/>
    <property type="match status" value="1"/>
</dbReference>
<dbReference type="Gene3D" id="3.40.50.2300">
    <property type="match status" value="2"/>
</dbReference>
<sequence length="403" mass="42799" precursor="true">MKKVRRFLALGLCVSMVLGSLAGCSSTKPTASGSEAGGTAETQAAKADGNTSGGSSDSLEGSHVFMFKSTGNSFGDLMFEGFDEYMKGEGQNAVYKSPAETTVAAQVQLLDELITQKVASITISTNGDTGYDEVFKKAKEAGIPITSIDSEANPEYRVTHINQAEVQDIGSNLVQAGVLITLGVDYPEDGDMKAAVTKALSDYSQDEIKLGVLSASIDTPVQNSWIAAMEKELADPVYAGKVSPDLDKKYGNDDLTESTTQAQAFIAENKVDCIISPTTVGIAAAGQSLKSANSKIKLTGLGLPSEMQSFMPAKADEDAFAYVCPYMMLWDVIHLGAVAAASTLASLDKSFDGKAGSSFTMKAFRDYPEEKYEAYQSGDGTAVLAGQPYIFYKENMVEWISKL</sequence>
<keyword evidence="6" id="KW-1185">Reference proteome</keyword>
<dbReference type="SUPFAM" id="SSF53822">
    <property type="entry name" value="Periplasmic binding protein-like I"/>
    <property type="match status" value="1"/>
</dbReference>
<evidence type="ECO:0000256" key="1">
    <source>
        <dbReference type="ARBA" id="ARBA00004196"/>
    </source>
</evidence>
<dbReference type="Proteomes" id="UP000306509">
    <property type="component" value="Unassembled WGS sequence"/>
</dbReference>
<evidence type="ECO:0000259" key="4">
    <source>
        <dbReference type="Pfam" id="PF13407"/>
    </source>
</evidence>
<comment type="subcellular location">
    <subcellularLocation>
        <location evidence="1">Cell envelope</location>
    </subcellularLocation>
</comment>
<dbReference type="GO" id="GO:0030288">
    <property type="term" value="C:outer membrane-bounded periplasmic space"/>
    <property type="evidence" value="ECO:0007669"/>
    <property type="project" value="TreeGrafter"/>
</dbReference>
<dbReference type="AlphaFoldDB" id="A0A4U8QCT3"/>
<keyword evidence="3" id="KW-0732">Signal</keyword>
<dbReference type="InterPro" id="IPR025997">
    <property type="entry name" value="SBP_2_dom"/>
</dbReference>